<comment type="caution">
    <text evidence="2">The sequence shown here is derived from an EMBL/GenBank/DDBJ whole genome shotgun (WGS) entry which is preliminary data.</text>
</comment>
<feature type="compositionally biased region" description="Basic and acidic residues" evidence="1">
    <location>
        <begin position="14"/>
        <end position="43"/>
    </location>
</feature>
<organism evidence="2 3">
    <name type="scientific">Allonocardiopsis opalescens</name>
    <dbReference type="NCBI Taxonomy" id="1144618"/>
    <lineage>
        <taxon>Bacteria</taxon>
        <taxon>Bacillati</taxon>
        <taxon>Actinomycetota</taxon>
        <taxon>Actinomycetes</taxon>
        <taxon>Streptosporangiales</taxon>
        <taxon>Allonocardiopsis</taxon>
    </lineage>
</organism>
<dbReference type="AlphaFoldDB" id="A0A2T0PW12"/>
<feature type="region of interest" description="Disordered" evidence="1">
    <location>
        <begin position="1"/>
        <end position="62"/>
    </location>
</feature>
<dbReference type="EMBL" id="PVZC01000009">
    <property type="protein sequence ID" value="PRX95726.1"/>
    <property type="molecule type" value="Genomic_DNA"/>
</dbReference>
<dbReference type="Proteomes" id="UP000237846">
    <property type="component" value="Unassembled WGS sequence"/>
</dbReference>
<protein>
    <submittedName>
        <fullName evidence="2">Uncharacterized protein</fullName>
    </submittedName>
</protein>
<evidence type="ECO:0000313" key="2">
    <source>
        <dbReference type="EMBL" id="PRX95726.1"/>
    </source>
</evidence>
<dbReference type="OrthoDB" id="580775at2"/>
<proteinExistence type="predicted"/>
<keyword evidence="3" id="KW-1185">Reference proteome</keyword>
<reference evidence="2 3" key="1">
    <citation type="submission" date="2018-03" db="EMBL/GenBank/DDBJ databases">
        <title>Genomic Encyclopedia of Archaeal and Bacterial Type Strains, Phase II (KMG-II): from individual species to whole genera.</title>
        <authorList>
            <person name="Goeker M."/>
        </authorList>
    </citation>
    <scope>NUCLEOTIDE SEQUENCE [LARGE SCALE GENOMIC DNA]</scope>
    <source>
        <strain evidence="2 3">DSM 45601</strain>
    </source>
</reference>
<feature type="compositionally biased region" description="Low complexity" evidence="1">
    <location>
        <begin position="44"/>
        <end position="58"/>
    </location>
</feature>
<gene>
    <name evidence="2" type="ORF">CLV72_109337</name>
</gene>
<accession>A0A2T0PW12</accession>
<evidence type="ECO:0000256" key="1">
    <source>
        <dbReference type="SAM" id="MobiDB-lite"/>
    </source>
</evidence>
<name>A0A2T0PW12_9ACTN</name>
<dbReference type="RefSeq" id="WP_106252063.1">
    <property type="nucleotide sequence ID" value="NZ_PVZC01000009.1"/>
</dbReference>
<sequence length="356" mass="38903">MGAMDRWTAGSGDRPAETRDARREAPGDRLPDDARTVLRRLADQADAAAHDPSALDPLAPDRTDLDTVVDTWAATIGPADTPDHRTREDLAVLARTAHRLNALPDAAALCRRTDIPVHQAARDLADLERSDRLAGSPRRRDDVLTGILRQLAGTDPAHAIGAAAELRAAARVLGGETLAEDSRIALDAREGERIDLGGGVVLGDIAPVPQADLVYVTTDGVINLAEVKATAQTLADKLRKDPKQLERMVEWRDAEPAARRVEMHISTDAGWTGMFSLLNRSDWESFAVNGLIAESIPMRINEIELSPDRLSALRDATLRAFESDHKAKSPREWFARHLPTLDAARDFLRPYGLDFL</sequence>
<evidence type="ECO:0000313" key="3">
    <source>
        <dbReference type="Proteomes" id="UP000237846"/>
    </source>
</evidence>